<dbReference type="GO" id="GO:0006526">
    <property type="term" value="P:L-arginine biosynthetic process"/>
    <property type="evidence" value="ECO:0007669"/>
    <property type="project" value="UniProtKB-KW"/>
</dbReference>
<keyword evidence="6" id="KW-0547">Nucleotide-binding</keyword>
<dbReference type="PIRSF" id="PIRSF000728">
    <property type="entry name" value="NAGK"/>
    <property type="match status" value="1"/>
</dbReference>
<dbReference type="InterPro" id="IPR001048">
    <property type="entry name" value="Asp/Glu/Uridylate_kinase"/>
</dbReference>
<dbReference type="GO" id="GO:0005737">
    <property type="term" value="C:cytoplasm"/>
    <property type="evidence" value="ECO:0007669"/>
    <property type="project" value="InterPro"/>
</dbReference>
<dbReference type="AlphaFoldDB" id="A0A0D3K2U2"/>
<evidence type="ECO:0000313" key="12">
    <source>
        <dbReference type="Proteomes" id="UP000013827"/>
    </source>
</evidence>
<accession>A0A0D3K2U2</accession>
<dbReference type="PANTHER" id="PTHR23342">
    <property type="entry name" value="N-ACETYLGLUTAMATE SYNTHASE"/>
    <property type="match status" value="1"/>
</dbReference>
<keyword evidence="5" id="KW-0808">Transferase</keyword>
<dbReference type="GeneID" id="17275351"/>
<keyword evidence="4" id="KW-0028">Amino-acid biosynthesis</keyword>
<evidence type="ECO:0000256" key="7">
    <source>
        <dbReference type="ARBA" id="ARBA00022777"/>
    </source>
</evidence>
<dbReference type="SUPFAM" id="SSF53633">
    <property type="entry name" value="Carbamate kinase-like"/>
    <property type="match status" value="1"/>
</dbReference>
<feature type="signal peptide" evidence="9">
    <location>
        <begin position="1"/>
        <end position="26"/>
    </location>
</feature>
<reference evidence="12" key="1">
    <citation type="journal article" date="2013" name="Nature">
        <title>Pan genome of the phytoplankton Emiliania underpins its global distribution.</title>
        <authorList>
            <person name="Read B.A."/>
            <person name="Kegel J."/>
            <person name="Klute M.J."/>
            <person name="Kuo A."/>
            <person name="Lefebvre S.C."/>
            <person name="Maumus F."/>
            <person name="Mayer C."/>
            <person name="Miller J."/>
            <person name="Monier A."/>
            <person name="Salamov A."/>
            <person name="Young J."/>
            <person name="Aguilar M."/>
            <person name="Claverie J.M."/>
            <person name="Frickenhaus S."/>
            <person name="Gonzalez K."/>
            <person name="Herman E.K."/>
            <person name="Lin Y.C."/>
            <person name="Napier J."/>
            <person name="Ogata H."/>
            <person name="Sarno A.F."/>
            <person name="Shmutz J."/>
            <person name="Schroeder D."/>
            <person name="de Vargas C."/>
            <person name="Verret F."/>
            <person name="von Dassow P."/>
            <person name="Valentin K."/>
            <person name="Van de Peer Y."/>
            <person name="Wheeler G."/>
            <person name="Dacks J.B."/>
            <person name="Delwiche C.F."/>
            <person name="Dyhrman S.T."/>
            <person name="Glockner G."/>
            <person name="John U."/>
            <person name="Richards T."/>
            <person name="Worden A.Z."/>
            <person name="Zhang X."/>
            <person name="Grigoriev I.V."/>
            <person name="Allen A.E."/>
            <person name="Bidle K."/>
            <person name="Borodovsky M."/>
            <person name="Bowler C."/>
            <person name="Brownlee C."/>
            <person name="Cock J.M."/>
            <person name="Elias M."/>
            <person name="Gladyshev V.N."/>
            <person name="Groth M."/>
            <person name="Guda C."/>
            <person name="Hadaegh A."/>
            <person name="Iglesias-Rodriguez M.D."/>
            <person name="Jenkins J."/>
            <person name="Jones B.M."/>
            <person name="Lawson T."/>
            <person name="Leese F."/>
            <person name="Lindquist E."/>
            <person name="Lobanov A."/>
            <person name="Lomsadze A."/>
            <person name="Malik S.B."/>
            <person name="Marsh M.E."/>
            <person name="Mackinder L."/>
            <person name="Mock T."/>
            <person name="Mueller-Roeber B."/>
            <person name="Pagarete A."/>
            <person name="Parker M."/>
            <person name="Probert I."/>
            <person name="Quesneville H."/>
            <person name="Raines C."/>
            <person name="Rensing S.A."/>
            <person name="Riano-Pachon D.M."/>
            <person name="Richier S."/>
            <person name="Rokitta S."/>
            <person name="Shiraiwa Y."/>
            <person name="Soanes D.M."/>
            <person name="van der Giezen M."/>
            <person name="Wahlund T.M."/>
            <person name="Williams B."/>
            <person name="Wilson W."/>
            <person name="Wolfe G."/>
            <person name="Wurch L.L."/>
        </authorList>
    </citation>
    <scope>NUCLEOTIDE SEQUENCE</scope>
</reference>
<dbReference type="STRING" id="2903.R1D4Y0"/>
<dbReference type="Proteomes" id="UP000013827">
    <property type="component" value="Unassembled WGS sequence"/>
</dbReference>
<dbReference type="PANTHER" id="PTHR23342:SF0">
    <property type="entry name" value="N-ACETYLGLUTAMATE SYNTHASE, MITOCHONDRIAL"/>
    <property type="match status" value="1"/>
</dbReference>
<dbReference type="OMA" id="EGLYEDW"/>
<evidence type="ECO:0000256" key="3">
    <source>
        <dbReference type="ARBA" id="ARBA00022571"/>
    </source>
</evidence>
<dbReference type="FunFam" id="3.40.1160.10:FF:000004">
    <property type="entry name" value="Acetylglutamate kinase"/>
    <property type="match status" value="1"/>
</dbReference>
<evidence type="ECO:0000256" key="8">
    <source>
        <dbReference type="ARBA" id="ARBA00022840"/>
    </source>
</evidence>
<keyword evidence="12" id="KW-1185">Reference proteome</keyword>
<evidence type="ECO:0000256" key="2">
    <source>
        <dbReference type="ARBA" id="ARBA00013065"/>
    </source>
</evidence>
<evidence type="ECO:0000259" key="10">
    <source>
        <dbReference type="Pfam" id="PF00696"/>
    </source>
</evidence>
<dbReference type="GO" id="GO:0005524">
    <property type="term" value="F:ATP binding"/>
    <property type="evidence" value="ECO:0007669"/>
    <property type="project" value="UniProtKB-KW"/>
</dbReference>
<dbReference type="PRINTS" id="PR00474">
    <property type="entry name" value="GLU5KINASE"/>
</dbReference>
<name>A0A0D3K2U2_EMIH1</name>
<organism evidence="11 12">
    <name type="scientific">Emiliania huxleyi (strain CCMP1516)</name>
    <dbReference type="NCBI Taxonomy" id="280463"/>
    <lineage>
        <taxon>Eukaryota</taxon>
        <taxon>Haptista</taxon>
        <taxon>Haptophyta</taxon>
        <taxon>Prymnesiophyceae</taxon>
        <taxon>Isochrysidales</taxon>
        <taxon>Noelaerhabdaceae</taxon>
        <taxon>Emiliania</taxon>
    </lineage>
</organism>
<dbReference type="InterPro" id="IPR037528">
    <property type="entry name" value="ArgB"/>
</dbReference>
<proteinExistence type="inferred from homology"/>
<evidence type="ECO:0000256" key="5">
    <source>
        <dbReference type="ARBA" id="ARBA00022679"/>
    </source>
</evidence>
<dbReference type="EnsemblProtists" id="EOD30077">
    <property type="protein sequence ID" value="EOD30077"/>
    <property type="gene ID" value="EMIHUDRAFT_434520"/>
</dbReference>
<dbReference type="NCBIfam" id="TIGR00761">
    <property type="entry name" value="argB"/>
    <property type="match status" value="1"/>
</dbReference>
<dbReference type="eggNOG" id="KOG2436">
    <property type="taxonomic scope" value="Eukaryota"/>
</dbReference>
<keyword evidence="8" id="KW-0067">ATP-binding</keyword>
<dbReference type="PaxDb" id="2903-EOD30077"/>
<dbReference type="InterPro" id="IPR036393">
    <property type="entry name" value="AceGlu_kinase-like_sf"/>
</dbReference>
<dbReference type="KEGG" id="ehx:EMIHUDRAFT_434520"/>
<dbReference type="GO" id="GO:0003991">
    <property type="term" value="F:acetylglutamate kinase activity"/>
    <property type="evidence" value="ECO:0007669"/>
    <property type="project" value="UniProtKB-EC"/>
</dbReference>
<dbReference type="EC" id="2.7.2.8" evidence="2"/>
<protein>
    <recommendedName>
        <fullName evidence="2">acetylglutamate kinase</fullName>
        <ecNumber evidence="2">2.7.2.8</ecNumber>
    </recommendedName>
</protein>
<evidence type="ECO:0000256" key="9">
    <source>
        <dbReference type="SAM" id="SignalP"/>
    </source>
</evidence>
<feature type="chain" id="PRO_5044291653" description="acetylglutamate kinase" evidence="9">
    <location>
        <begin position="27"/>
        <end position="327"/>
    </location>
</feature>
<dbReference type="InterPro" id="IPR004662">
    <property type="entry name" value="AcgluKinase_fam"/>
</dbReference>
<keyword evidence="3" id="KW-0055">Arginine biosynthesis</keyword>
<sequence length="327" mass="33593">MKARRLPTFTLLVSLASSLAFTPVFPHRVAPFPRCPACSASFSAPALATLRRVSARRGEVVVVKYGGHAMTNDARAAEFAEDIALLQSLGMRPVVVHGGGPQINDMLERLDVTSSFVRGLRVTSPEVMEVVEMVLCGKLNKGISAAINVAGGRAVGLSGKDDSLVLATQKDEELGLVGSIQAVRAPLLQLLLDKGVVPVIAPVATGADGTSYNVNADTMAGAIASALGAANLLLLTDVEGVLDAAPPEGKLVPLLTPGQAQAFCDEGVAVGGMIPKLGTAIAAVHGGCETAVVMDGRVPHCALEFLFGDAPVGTAISETSERGWDGP</sequence>
<dbReference type="InterPro" id="IPR001057">
    <property type="entry name" value="Glu/AcGlu_kinase"/>
</dbReference>
<evidence type="ECO:0000256" key="4">
    <source>
        <dbReference type="ARBA" id="ARBA00022605"/>
    </source>
</evidence>
<dbReference type="Gene3D" id="3.40.1160.10">
    <property type="entry name" value="Acetylglutamate kinase-like"/>
    <property type="match status" value="1"/>
</dbReference>
<dbReference type="Pfam" id="PF00696">
    <property type="entry name" value="AA_kinase"/>
    <property type="match status" value="1"/>
</dbReference>
<dbReference type="HOGENOM" id="CLU_053680_1_0_1"/>
<dbReference type="RefSeq" id="XP_005782506.1">
    <property type="nucleotide sequence ID" value="XM_005782449.1"/>
</dbReference>
<dbReference type="HAMAP" id="MF_00082">
    <property type="entry name" value="ArgB"/>
    <property type="match status" value="1"/>
</dbReference>
<keyword evidence="9" id="KW-0732">Signal</keyword>
<reference evidence="11" key="2">
    <citation type="submission" date="2024-10" db="UniProtKB">
        <authorList>
            <consortium name="EnsemblProtists"/>
        </authorList>
    </citation>
    <scope>IDENTIFICATION</scope>
</reference>
<evidence type="ECO:0000256" key="1">
    <source>
        <dbReference type="ARBA" id="ARBA00004828"/>
    </source>
</evidence>
<comment type="pathway">
    <text evidence="1">Amino-acid biosynthesis; L-arginine biosynthesis; N(2)-acetyl-L-ornithine from L-glutamate: step 2/4.</text>
</comment>
<evidence type="ECO:0000256" key="6">
    <source>
        <dbReference type="ARBA" id="ARBA00022741"/>
    </source>
</evidence>
<evidence type="ECO:0000313" key="11">
    <source>
        <dbReference type="EnsemblProtists" id="EOD30077"/>
    </source>
</evidence>
<feature type="domain" description="Aspartate/glutamate/uridylate kinase" evidence="10">
    <location>
        <begin position="60"/>
        <end position="293"/>
    </location>
</feature>
<keyword evidence="7" id="KW-0418">Kinase</keyword>